<dbReference type="InterPro" id="IPR001394">
    <property type="entry name" value="Peptidase_C19_UCH"/>
</dbReference>
<evidence type="ECO:0000313" key="6">
    <source>
        <dbReference type="Proteomes" id="UP000054937"/>
    </source>
</evidence>
<reference evidence="5 6" key="1">
    <citation type="journal article" date="2015" name="Sci. Rep.">
        <title>Genome of the facultative scuticociliatosis pathogen Pseudocohnilembus persalinus provides insight into its virulence through horizontal gene transfer.</title>
        <authorList>
            <person name="Xiong J."/>
            <person name="Wang G."/>
            <person name="Cheng J."/>
            <person name="Tian M."/>
            <person name="Pan X."/>
            <person name="Warren A."/>
            <person name="Jiang C."/>
            <person name="Yuan D."/>
            <person name="Miao W."/>
        </authorList>
    </citation>
    <scope>NUCLEOTIDE SEQUENCE [LARGE SCALE GENOMIC DNA]</scope>
    <source>
        <strain evidence="5">36N120E</strain>
    </source>
</reference>
<protein>
    <submittedName>
        <fullName evidence="5">Armadillo-type fold</fullName>
    </submittedName>
</protein>
<dbReference type="InterPro" id="IPR002048">
    <property type="entry name" value="EF_hand_dom"/>
</dbReference>
<feature type="domain" description="EF-hand" evidence="3">
    <location>
        <begin position="1183"/>
        <end position="1218"/>
    </location>
</feature>
<dbReference type="InterPro" id="IPR018247">
    <property type="entry name" value="EF_Hand_1_Ca_BS"/>
</dbReference>
<sequence>MNNNINHDQQFQQEEGGQSKEEYLEKLKQQFSLENLEPMKWKNISDKIYQLNNFNEEQTLPQIYEAFQLTYLLANIENPDEVLCDAKVKKFFLEENLLKIAKDLILNKCFKNKQCYQYSDYILQNIALIAIKYINENNPRLAEALQVATENYKPYFNNFNCSSAQNGWNVHRQQKMTPEYQQWLQNIQTGTQVDAMKITDISSSSEIRKFMWAPGVVSQVQDQLVYVVFDDDLPSEDRTINLHHFEIFPRGEKCKDYEWRYNLKEGDEFDCVDNNNVWYRSTALQFREREIETDGINRKIKEVFVAYRYYRENGVKTEQNTQRNYFGWHAKYDEWITVSSPRIKKAGYVTDILHAQHIKPSNIIDDACDEFYEIDGKKCNIIIRDLQSASKGTNMSLLQVLQKMDQNGLFQKIIEKIEDKNNWVPIDCLAYYLQFFSQIQPYFHRDFAREINDRIFEAAEFSLLNSPSQNIRNFTKDKIEYILRALRELLKRTTHDLIRNEKIDKLDFKIALICFESDFLERKIQGLKQFQEILSNSQAMEDDRFKKVIQWVKENNIFEKLYASNNANLITRSSQFMRIIVQEEQLDLENLELVWKGTQKNDHEQKLAILKVFWEISKYLNFEHKEFIISRIKEVAPNQVIKEEIELVVNLLQFNSDQQSTQQQIDIYWNILENSQGVSNDIIDLSIKELASIFYQADAQILSKLEFIKKCVQNIENNKSVFPMFKVTEKIIHQSSMSYINPKSESLSDLMNYLFKEKNIVDIVMNNLHKFKEDLKQKLNKKDQIQESELDQIVSLQGKLTYQVFQSLPSDMSLNFEIISRIWSEIIVNALTDSERDVLYEWFSRISNQIQLPFSVEDLIRFYDEKMCQIENLQNITTEGFNCYKSVFCVINERKGNLVSIRQQKQYGNINIQNNIINRSLSDNKNMVYPYVSKIEPKNLHGVEFLWDCILYNNQEEAIFKALEFLNKLYTSFDDNLLEREQELRNDYLKQAYQHLQKCIENNSEDSKKIRCLKILYSILDESEVKGIGGLKSLTSMIKGEKISLTIYNEFSSFSSNLPKKFVINAYINQTILDLTKQVAQAVKTWTDQVYLVIDETNSKIRSIDNGKTLSQMRLKNGQGLTVHKKLDAPQVPQADLIIDGQLNPKCAKIFNSWFLKFSTKGKMDHAQCAQFIQSCTNDNCQKDDNRVKQVFANFDEDKDDFLTAEDFQRFYYNSCRDRENVVWSNLHSHHYRNDLLRYDEVPDERVDVKKLPRYILSKDEQFFKLIFILLDQKGQVANETWKLVSRLPPSPIIYKKIVALQEVREAQNKEEAWNKYLSLEHKYTLLYNLLVIEHLLESNLESSQQNSGNQIQQGVKKEQIEQDGDQETQQKNENNNNNQNEIVQFFEIEDEKLKKQYEQWDYDFINLGGFDHLIQIFNKLESKNIAEQDLFNKSVISLVLKIFQNYLLPTFSIKEKSLHKALNYIKLSHIPLRYIIQEIRFDKEKIIKQKISSKNEDSSSNMQEDRDQEDEEVDMLLDQLLSDDDNTVKEGEEISSEEMQKQVQLELAKYQETEQFTKLVQELSQGQGEQIQRKFDFQEFLSLLSNLTYYILNKEDLESEDRSIIEHSLITIALILLHDHKMINYFFEKIEKSEQILLQGLFCQNSENIRSIFSHVFFIIAHQTKMLGEAYPTQKILNILINNIPGADQKKRQNCEDYFQLLCCIIDDYFYYGKNAEQEDKLINFQSLTQQVIKKLRSHPSQEQRTAGQEDKILNGLLNLLEKLLASKKDIRQKVGLQSQDNLVSEIFTKCLFDVNDRENITDDEMQNYDENYVKCKNYGTRQSAYNLLLTLIKDSPQNLQILLEEGFKQLLDKIKKYNFNFNQYYGFECKSPEGFVGIKNLGCICYMNSMLQQFFMTPSFRKAILMADDKQEPNWQRDKKDRFVCDDNVLHQLQNMFGFLESSDRMDFNPEKFCFSFKDWEGNPVNVGVQQDAQEFLNMAFDKIENGLKQTPFRYILDDVYGGKTVTQLICKDCGNVINREETFTNLSIEVKNQKSVYTSMEKFIQGEVINDYNCSACEKKVDIKKRCCLSSLPNVLIMHLQRIIFDLDYLQNVKINSKLEFPLDLNLEPYTKEGLEWREKQEKEMQENGHSEQKAYQEHPQEYYEYKLAGVAVHIGTAEYGHYYSFIDINRNKEMVQQVQLHQQEWLEFNDSRVKDFSLKNLESECFGGIIDNDNDGFSWNRRDNSKNAYMLVYERKIKEPLRLVYQSHEELKKHANEVKLLNYKNYEIQEKKNDEGKLEQIEMKVPYYDMGEVDYKNMSIYKHVWQDNQQFMVERHIFNPQLFKFIKDLCQQVQIPELTPENTSEGYYSEWKSISEGQKKAYISLIDIISKLIFELITKINDKSMISELLNKLKSLLLVVPDYAMSFFNQFVEQNYQMVQELMIQKLDWEVRSAMGRVLNSILQPLVAFNKFKLAYNSQKKSQEENSVIQFLSFMLNLLPGPVAAGFTKYKQYFDFWQSFIFSSEAGMRFAHDNLILARFMDFFIGSDKTPLVIFKQPQNQIGNRFYSARYKPVLQVIITLLIDSKNSTYPEVNPSLNNAKQQSEKFDLNVYDKKCLYNQFFWDKLFAYSNEDSMQANKNISLSELISCLIQHMAYENEFLSEVIAQVILKNIYLQKFDECLSSLYTFLLIEDSLQFKRIQWIIGVPSLQQSGINFGLSVAEYGKEQDISIYSYKSTLNTHIGEVLLKAIIPEFTRSTKTMGDKNSQAQSICLLFKLCMENENIKNYLFSLPSPKYNFCNLSDYLIYLLEQYIDEGNRITYYMMNREEIQQNCQETLQKIKPVIKEYLDSQKPKINEIYEKNKLIPPVDTIEIPQIVENGEKISDEVLQKLNDQNKQKNDGEVQFTTGLKLLKQQQLQQKKRSSNVSQYLPQEFKAQRPLFNTYLMGKTQEIIEIQTLKYDFPEDYVPSQIAQGYGNQRNYMNKFVQNNAPAQKFFILQEFEAVVPILKSEPNGIGNFAIDDSWGKEQEDEVENENEKQNENEKNLNEKNENENKKEENELEMQEIQKEQEQEQAAAEEINRKQQLQTSNCIRYLQLQNYSNECIQVIIDFEIKQQEFVNQQLPPQLSIMLEPKGTNGEKKVPFVFHKIIPELDWSDYEYKVSYRIFRNHKRGAPEIYVSNFTDYDLGLFQ</sequence>
<dbReference type="InterPro" id="IPR018200">
    <property type="entry name" value="USP_CS"/>
</dbReference>
<dbReference type="SUPFAM" id="SSF54001">
    <property type="entry name" value="Cysteine proteinases"/>
    <property type="match status" value="1"/>
</dbReference>
<dbReference type="GO" id="GO:0005634">
    <property type="term" value="C:nucleus"/>
    <property type="evidence" value="ECO:0007669"/>
    <property type="project" value="TreeGrafter"/>
</dbReference>
<dbReference type="SUPFAM" id="SSF48371">
    <property type="entry name" value="ARM repeat"/>
    <property type="match status" value="1"/>
</dbReference>
<dbReference type="EMBL" id="LDAU01000204">
    <property type="protein sequence ID" value="KRW99755.1"/>
    <property type="molecule type" value="Genomic_DNA"/>
</dbReference>
<dbReference type="Gene3D" id="2.30.30.140">
    <property type="match status" value="1"/>
</dbReference>
<comment type="caution">
    <text evidence="5">The sequence shown here is derived from an EMBL/GenBank/DDBJ whole genome shotgun (WGS) entry which is preliminary data.</text>
</comment>
<dbReference type="OrthoDB" id="289932at2759"/>
<dbReference type="PROSITE" id="PS00973">
    <property type="entry name" value="USP_2"/>
    <property type="match status" value="1"/>
</dbReference>
<dbReference type="FunFam" id="3.90.70.10:FF:000022">
    <property type="entry name" value="Ubiquitin carboxyl-terminal hydrolase 24"/>
    <property type="match status" value="1"/>
</dbReference>
<dbReference type="GO" id="GO:0004843">
    <property type="term" value="F:cysteine-type deubiquitinase activity"/>
    <property type="evidence" value="ECO:0007669"/>
    <property type="project" value="InterPro"/>
</dbReference>
<dbReference type="PROSITE" id="PS00018">
    <property type="entry name" value="EF_HAND_1"/>
    <property type="match status" value="1"/>
</dbReference>
<evidence type="ECO:0000256" key="1">
    <source>
        <dbReference type="ARBA" id="ARBA00022837"/>
    </source>
</evidence>
<dbReference type="OMA" id="CTKEEMQ"/>
<dbReference type="Proteomes" id="UP000054937">
    <property type="component" value="Unassembled WGS sequence"/>
</dbReference>
<dbReference type="InterPro" id="IPR016024">
    <property type="entry name" value="ARM-type_fold"/>
</dbReference>
<proteinExistence type="predicted"/>
<dbReference type="GO" id="GO:0005829">
    <property type="term" value="C:cytosol"/>
    <property type="evidence" value="ECO:0007669"/>
    <property type="project" value="TreeGrafter"/>
</dbReference>
<keyword evidence="1" id="KW-0106">Calcium</keyword>
<feature type="domain" description="USP" evidence="4">
    <location>
        <begin position="1878"/>
        <end position="2240"/>
    </location>
</feature>
<dbReference type="InterPro" id="IPR050164">
    <property type="entry name" value="Peptidase_C19"/>
</dbReference>
<dbReference type="PANTHER" id="PTHR24006">
    <property type="entry name" value="UBIQUITIN CARBOXYL-TERMINAL HYDROLASE"/>
    <property type="match status" value="1"/>
</dbReference>
<dbReference type="SUPFAM" id="SSF47473">
    <property type="entry name" value="EF-hand"/>
    <property type="match status" value="1"/>
</dbReference>
<organism evidence="5 6">
    <name type="scientific">Pseudocohnilembus persalinus</name>
    <name type="common">Ciliate</name>
    <dbReference type="NCBI Taxonomy" id="266149"/>
    <lineage>
        <taxon>Eukaryota</taxon>
        <taxon>Sar</taxon>
        <taxon>Alveolata</taxon>
        <taxon>Ciliophora</taxon>
        <taxon>Intramacronucleata</taxon>
        <taxon>Oligohymenophorea</taxon>
        <taxon>Scuticociliatia</taxon>
        <taxon>Philasterida</taxon>
        <taxon>Pseudocohnilembidae</taxon>
        <taxon>Pseudocohnilembus</taxon>
    </lineage>
</organism>
<keyword evidence="6" id="KW-1185">Reference proteome</keyword>
<accession>A0A0V0QCA4</accession>
<dbReference type="PANTHER" id="PTHR24006:SF827">
    <property type="entry name" value="UBIQUITIN CARBOXYL-TERMINAL HYDROLASE 34"/>
    <property type="match status" value="1"/>
</dbReference>
<dbReference type="InParanoid" id="A0A0V0QCA4"/>
<feature type="region of interest" description="Disordered" evidence="2">
    <location>
        <begin position="1347"/>
        <end position="1377"/>
    </location>
</feature>
<dbReference type="PROSITE" id="PS50235">
    <property type="entry name" value="USP_3"/>
    <property type="match status" value="1"/>
</dbReference>
<feature type="region of interest" description="Disordered" evidence="2">
    <location>
        <begin position="3003"/>
        <end position="3060"/>
    </location>
</feature>
<dbReference type="GO" id="GO:0005509">
    <property type="term" value="F:calcium ion binding"/>
    <property type="evidence" value="ECO:0007669"/>
    <property type="project" value="InterPro"/>
</dbReference>
<evidence type="ECO:0000259" key="4">
    <source>
        <dbReference type="PROSITE" id="PS50235"/>
    </source>
</evidence>
<feature type="compositionally biased region" description="Low complexity" evidence="2">
    <location>
        <begin position="1368"/>
        <end position="1377"/>
    </location>
</feature>
<dbReference type="PROSITE" id="PS50222">
    <property type="entry name" value="EF_HAND_2"/>
    <property type="match status" value="1"/>
</dbReference>
<dbReference type="Pfam" id="PF00443">
    <property type="entry name" value="UCH"/>
    <property type="match status" value="1"/>
</dbReference>
<evidence type="ECO:0000256" key="2">
    <source>
        <dbReference type="SAM" id="MobiDB-lite"/>
    </source>
</evidence>
<feature type="compositionally biased region" description="Basic and acidic residues" evidence="2">
    <location>
        <begin position="3019"/>
        <end position="3042"/>
    </location>
</feature>
<evidence type="ECO:0000313" key="5">
    <source>
        <dbReference type="EMBL" id="KRW99755.1"/>
    </source>
</evidence>
<name>A0A0V0QCA4_PSEPJ</name>
<gene>
    <name evidence="5" type="ORF">PPERSA_07832</name>
</gene>
<dbReference type="Gene3D" id="3.90.70.10">
    <property type="entry name" value="Cysteine proteinases"/>
    <property type="match status" value="1"/>
</dbReference>
<dbReference type="GO" id="GO:0016579">
    <property type="term" value="P:protein deubiquitination"/>
    <property type="evidence" value="ECO:0007669"/>
    <property type="project" value="InterPro"/>
</dbReference>
<dbReference type="InterPro" id="IPR028889">
    <property type="entry name" value="USP"/>
</dbReference>
<dbReference type="InterPro" id="IPR038765">
    <property type="entry name" value="Papain-like_cys_pep_sf"/>
</dbReference>
<evidence type="ECO:0000259" key="3">
    <source>
        <dbReference type="PROSITE" id="PS50222"/>
    </source>
</evidence>
<dbReference type="InterPro" id="IPR011992">
    <property type="entry name" value="EF-hand-dom_pair"/>
</dbReference>